<feature type="compositionally biased region" description="Basic and acidic residues" evidence="1">
    <location>
        <begin position="469"/>
        <end position="485"/>
    </location>
</feature>
<dbReference type="AlphaFoldDB" id="A0A371G5W9"/>
<feature type="compositionally biased region" description="Basic and acidic residues" evidence="1">
    <location>
        <begin position="249"/>
        <end position="272"/>
    </location>
</feature>
<feature type="compositionally biased region" description="Polar residues" evidence="1">
    <location>
        <begin position="236"/>
        <end position="247"/>
    </location>
</feature>
<dbReference type="EMBL" id="QJKJ01006649">
    <property type="protein sequence ID" value="RDX85969.1"/>
    <property type="molecule type" value="Genomic_DNA"/>
</dbReference>
<feature type="compositionally biased region" description="Basic and acidic residues" evidence="1">
    <location>
        <begin position="850"/>
        <end position="861"/>
    </location>
</feature>
<protein>
    <submittedName>
        <fullName evidence="2">Uncharacterized protein</fullName>
    </submittedName>
</protein>
<evidence type="ECO:0000313" key="3">
    <source>
        <dbReference type="Proteomes" id="UP000257109"/>
    </source>
</evidence>
<feature type="compositionally biased region" description="Basic and acidic residues" evidence="1">
    <location>
        <begin position="284"/>
        <end position="299"/>
    </location>
</feature>
<dbReference type="OrthoDB" id="1431328at2759"/>
<feature type="region of interest" description="Disordered" evidence="1">
    <location>
        <begin position="439"/>
        <end position="503"/>
    </location>
</feature>
<feature type="region of interest" description="Disordered" evidence="1">
    <location>
        <begin position="539"/>
        <end position="559"/>
    </location>
</feature>
<feature type="region of interest" description="Disordered" evidence="1">
    <location>
        <begin position="236"/>
        <end position="380"/>
    </location>
</feature>
<feature type="region of interest" description="Disordered" evidence="1">
    <location>
        <begin position="588"/>
        <end position="615"/>
    </location>
</feature>
<reference evidence="2" key="1">
    <citation type="submission" date="2018-05" db="EMBL/GenBank/DDBJ databases">
        <title>Draft genome of Mucuna pruriens seed.</title>
        <authorList>
            <person name="Nnadi N.E."/>
            <person name="Vos R."/>
            <person name="Hasami M.H."/>
            <person name="Devisetty U.K."/>
            <person name="Aguiy J.C."/>
        </authorList>
    </citation>
    <scope>NUCLEOTIDE SEQUENCE [LARGE SCALE GENOMIC DNA]</scope>
    <source>
        <strain evidence="2">JCA_2017</strain>
    </source>
</reference>
<feature type="compositionally biased region" description="Acidic residues" evidence="1">
    <location>
        <begin position="597"/>
        <end position="606"/>
    </location>
</feature>
<dbReference type="Proteomes" id="UP000257109">
    <property type="component" value="Unassembled WGS sequence"/>
</dbReference>
<proteinExistence type="predicted"/>
<name>A0A371G5W9_MUCPR</name>
<feature type="compositionally biased region" description="Basic and acidic residues" evidence="1">
    <location>
        <begin position="447"/>
        <end position="463"/>
    </location>
</feature>
<feature type="region of interest" description="Disordered" evidence="1">
    <location>
        <begin position="101"/>
        <end position="191"/>
    </location>
</feature>
<sequence>MTGLAEEEIQPKLPTPAIVQRDTDEIKQQHTLHDDELEGIDKAKTCIACNRLEGMSTVLEEPDQPDTEDNVGIVKEEQAHNNSEGSSKQSVITNYITEEGILTSESSTELSDDVAEQKTKESRGLKNFKNRDASNLSADEATDAKQFTDVEIQNSETEGVPEDKVPQTLHNAPMVKNEAVDESSKDDIQQEEVQTPHYEFHVKRDIHEGIQHLKALTKYLSKLAYVVQKQTCQLSAENEQKSESQPAVQKEETKSIKHLHLDEETVETKPTNDTEEQEEVQTSHTKENLLFEDGKKVSQEEAEGIEEATKMQLNTEAQSPAEEEIQPELSTPAIIQRDTDEIIQKHTLHDDESEGTCIAKKDDDESEGTCIAKKDDDESEGTCIAKNELEGMSIVVEEPDQPDTEDNVGIVKGEQADHQSKGSSMQSVITNYITEEGILTSESSTKLGDDVDEQKTEESHRVENFGNRDASKISAEEAADAKQFPDVEIPYSETQGEPKDKDLQTLHTAPSVENEAVNESIQEEIQQEVRNEETTFVQHPFSDGETIEINPTNDAEEQEEIRASYAKENFLIKDGKKVNQEQAKGIEEATNTKLLDTEAESPAEEEVQPKLPTPAILQCDTDEIIQQQTFHNDESEGIQKAKTCIPKNKLEGMSTVVKEPDQPETKNNFGIVKEQSDHQSKGSSMQSVITNYRTEGFLASEISTKLSDSVYEQTTEESHWVENFENKDATNISADEATDAKQFSDVEIQNSETKGVPEDNAPQTLDNAASVQNKAVDESSQEIQQEEEVQTAQYEFDAKGDILEGIQHLKALTKYLLKLAYRVQEETCQLTVQNEETTFIKHPYSDGDTAEMKPTNDTKEQEQVQASHSKENLLIEDGEKVDQEEAKGIEQATKMQFLNTDAESPAEEEVQPQLLTPAIVQRDTDEIIHQQTLHDDESEGIDNAKTCIPENKLEALSTVVEEPDQPETKANVSIVIEAQADHQSEGSSIQNVITDYITAEGFVTSDSSNKLNYDVDEQKMVDSYSGDNLENKYVSKITAEEATDAKQLTDVEIQNSEIKGVPEDKSLQTLPNEALVQNKAVDESSHEEIQPEEEFAVPVTYTKDVQTSQYEFDAKKDFPEV</sequence>
<accession>A0A371G5W9</accession>
<feature type="compositionally biased region" description="Basic and acidic residues" evidence="1">
    <location>
        <begin position="178"/>
        <end position="188"/>
    </location>
</feature>
<evidence type="ECO:0000256" key="1">
    <source>
        <dbReference type="SAM" id="MobiDB-lite"/>
    </source>
</evidence>
<feature type="non-terminal residue" evidence="2">
    <location>
        <position position="1"/>
    </location>
</feature>
<feature type="region of interest" description="Disordered" evidence="1">
    <location>
        <begin position="842"/>
        <end position="861"/>
    </location>
</feature>
<organism evidence="2 3">
    <name type="scientific">Mucuna pruriens</name>
    <name type="common">Velvet bean</name>
    <name type="synonym">Dolichos pruriens</name>
    <dbReference type="NCBI Taxonomy" id="157652"/>
    <lineage>
        <taxon>Eukaryota</taxon>
        <taxon>Viridiplantae</taxon>
        <taxon>Streptophyta</taxon>
        <taxon>Embryophyta</taxon>
        <taxon>Tracheophyta</taxon>
        <taxon>Spermatophyta</taxon>
        <taxon>Magnoliopsida</taxon>
        <taxon>eudicotyledons</taxon>
        <taxon>Gunneridae</taxon>
        <taxon>Pentapetalae</taxon>
        <taxon>rosids</taxon>
        <taxon>fabids</taxon>
        <taxon>Fabales</taxon>
        <taxon>Fabaceae</taxon>
        <taxon>Papilionoideae</taxon>
        <taxon>50 kb inversion clade</taxon>
        <taxon>NPAAA clade</taxon>
        <taxon>indigoferoid/millettioid clade</taxon>
        <taxon>Phaseoleae</taxon>
        <taxon>Mucuna</taxon>
    </lineage>
</organism>
<comment type="caution">
    <text evidence="2">The sequence shown here is derived from an EMBL/GenBank/DDBJ whole genome shotgun (WGS) entry which is preliminary data.</text>
</comment>
<gene>
    <name evidence="2" type="ORF">CR513_32740</name>
</gene>
<feature type="compositionally biased region" description="Basic and acidic residues" evidence="1">
    <location>
        <begin position="115"/>
        <end position="132"/>
    </location>
</feature>
<keyword evidence="3" id="KW-1185">Reference proteome</keyword>
<feature type="compositionally biased region" description="Basic and acidic residues" evidence="1">
    <location>
        <begin position="337"/>
        <end position="350"/>
    </location>
</feature>
<evidence type="ECO:0000313" key="2">
    <source>
        <dbReference type="EMBL" id="RDX85969.1"/>
    </source>
</evidence>